<dbReference type="InterPro" id="IPR023296">
    <property type="entry name" value="Glyco_hydro_beta-prop_sf"/>
</dbReference>
<dbReference type="GO" id="GO:0004553">
    <property type="term" value="F:hydrolase activity, hydrolyzing O-glycosyl compounds"/>
    <property type="evidence" value="ECO:0007669"/>
    <property type="project" value="InterPro"/>
</dbReference>
<feature type="chain" id="PRO_5011731062" evidence="8">
    <location>
        <begin position="20"/>
        <end position="327"/>
    </location>
</feature>
<dbReference type="STRING" id="408074.SAMN05660909_02645"/>
<dbReference type="OrthoDB" id="3308423at2"/>
<accession>A0A1H4CHU2</accession>
<dbReference type="PANTHER" id="PTHR43772">
    <property type="entry name" value="ENDO-1,4-BETA-XYLANASE"/>
    <property type="match status" value="1"/>
</dbReference>
<dbReference type="AlphaFoldDB" id="A0A1H4CHU2"/>
<keyword evidence="2" id="KW-0858">Xylan degradation</keyword>
<evidence type="ECO:0000256" key="3">
    <source>
        <dbReference type="ARBA" id="ARBA00022801"/>
    </source>
</evidence>
<evidence type="ECO:0000256" key="7">
    <source>
        <dbReference type="RuleBase" id="RU361187"/>
    </source>
</evidence>
<comment type="similarity">
    <text evidence="1 7">Belongs to the glycosyl hydrolase 43 family.</text>
</comment>
<dbReference type="EMBL" id="FNRL01000010">
    <property type="protein sequence ID" value="SEA59927.1"/>
    <property type="molecule type" value="Genomic_DNA"/>
</dbReference>
<evidence type="ECO:0000256" key="4">
    <source>
        <dbReference type="ARBA" id="ARBA00023277"/>
    </source>
</evidence>
<evidence type="ECO:0000313" key="9">
    <source>
        <dbReference type="EMBL" id="SEA59927.1"/>
    </source>
</evidence>
<dbReference type="Pfam" id="PF04616">
    <property type="entry name" value="Glyco_hydro_43"/>
    <property type="match status" value="1"/>
</dbReference>
<feature type="site" description="Important for catalytic activity, responsible for pKa modulation of the active site Glu and correct orientation of both the proton donor and substrate" evidence="6">
    <location>
        <position position="157"/>
    </location>
</feature>
<reference evidence="10" key="1">
    <citation type="submission" date="2016-10" db="EMBL/GenBank/DDBJ databases">
        <authorList>
            <person name="Varghese N."/>
            <person name="Submissions S."/>
        </authorList>
    </citation>
    <scope>NUCLEOTIDE SEQUENCE [LARGE SCALE GENOMIC DNA]</scope>
    <source>
        <strain evidence="10">DSM 23920</strain>
    </source>
</reference>
<proteinExistence type="inferred from homology"/>
<name>A0A1H4CHU2_9BACT</name>
<evidence type="ECO:0000256" key="1">
    <source>
        <dbReference type="ARBA" id="ARBA00009865"/>
    </source>
</evidence>
<evidence type="ECO:0000256" key="6">
    <source>
        <dbReference type="PIRSR" id="PIRSR606710-2"/>
    </source>
</evidence>
<gene>
    <name evidence="9" type="ORF">SAMN05660909_02645</name>
</gene>
<evidence type="ECO:0000313" key="10">
    <source>
        <dbReference type="Proteomes" id="UP000199656"/>
    </source>
</evidence>
<dbReference type="GO" id="GO:0045493">
    <property type="term" value="P:xylan catabolic process"/>
    <property type="evidence" value="ECO:0007669"/>
    <property type="project" value="UniProtKB-KW"/>
</dbReference>
<dbReference type="InterPro" id="IPR006710">
    <property type="entry name" value="Glyco_hydro_43"/>
</dbReference>
<sequence length="327" mass="37218">MKRWIPLLLLAGSTQFAVAQKNKKKEYSGNPVFPGWYADPEGVVFGKQYWIFPTFSAAYEKQVFFDAFSSNDLTTWKKHERILDTAAVKWAKRAMWAPAIVEKDHRYFLFFGANDIQNNEEVGGIGVAVADKPGGPYKDYLGKPLVDKIINKAQPIDQYVFHDSDGKYYLIYGGWGHCNIAQLKPDFTGFIPFDDGTTFKEITPEKYVEGPTMFIRNGKYYFMWSEGGWGGPDYSVAYAIADSPMGPFKRIGKILQQDPAIATGAGHHSVIKVPKQDKWFIVYHRRPLTEKHANSRETCIDVMEFDENGFIKPVVITREGVKRTPIR</sequence>
<keyword evidence="8" id="KW-0732">Signal</keyword>
<feature type="signal peptide" evidence="8">
    <location>
        <begin position="1"/>
        <end position="19"/>
    </location>
</feature>
<dbReference type="Proteomes" id="UP000199656">
    <property type="component" value="Unassembled WGS sequence"/>
</dbReference>
<evidence type="ECO:0000256" key="8">
    <source>
        <dbReference type="SAM" id="SignalP"/>
    </source>
</evidence>
<evidence type="ECO:0000256" key="5">
    <source>
        <dbReference type="ARBA" id="ARBA00023295"/>
    </source>
</evidence>
<dbReference type="PANTHER" id="PTHR43772:SF2">
    <property type="entry name" value="PUTATIVE (AFU_ORTHOLOGUE AFUA_2G04480)-RELATED"/>
    <property type="match status" value="1"/>
</dbReference>
<keyword evidence="3 7" id="KW-0378">Hydrolase</keyword>
<dbReference type="RefSeq" id="WP_089762286.1">
    <property type="nucleotide sequence ID" value="NZ_BKAT01000007.1"/>
</dbReference>
<keyword evidence="2" id="KW-0624">Polysaccharide degradation</keyword>
<evidence type="ECO:0000256" key="2">
    <source>
        <dbReference type="ARBA" id="ARBA00022651"/>
    </source>
</evidence>
<dbReference type="SUPFAM" id="SSF75005">
    <property type="entry name" value="Arabinanase/levansucrase/invertase"/>
    <property type="match status" value="1"/>
</dbReference>
<keyword evidence="5 7" id="KW-0326">Glycosidase</keyword>
<organism evidence="9 10">
    <name type="scientific">Chitinophaga terrae</name>
    <name type="common">ex Kim and Jung 2007</name>
    <dbReference type="NCBI Taxonomy" id="408074"/>
    <lineage>
        <taxon>Bacteria</taxon>
        <taxon>Pseudomonadati</taxon>
        <taxon>Bacteroidota</taxon>
        <taxon>Chitinophagia</taxon>
        <taxon>Chitinophagales</taxon>
        <taxon>Chitinophagaceae</taxon>
        <taxon>Chitinophaga</taxon>
    </lineage>
</organism>
<protein>
    <submittedName>
        <fullName evidence="9">Glycosyl hydrolases family 43</fullName>
    </submittedName>
</protein>
<dbReference type="CDD" id="cd18827">
    <property type="entry name" value="GH43_XlnD-like"/>
    <property type="match status" value="1"/>
</dbReference>
<dbReference type="InterPro" id="IPR052176">
    <property type="entry name" value="Glycosyl_Hydrlase_43_Enz"/>
</dbReference>
<keyword evidence="10" id="KW-1185">Reference proteome</keyword>
<dbReference type="Gene3D" id="2.115.10.20">
    <property type="entry name" value="Glycosyl hydrolase domain, family 43"/>
    <property type="match status" value="1"/>
</dbReference>
<keyword evidence="4" id="KW-0119">Carbohydrate metabolism</keyword>